<comment type="function">
    <text evidence="9">Catalyzes the phosphorylation of the position 2 hydroxy group of 4-diphosphocytidyl-2C-methyl-D-erythritol.</text>
</comment>
<evidence type="ECO:0000313" key="13">
    <source>
        <dbReference type="Proteomes" id="UP000254467"/>
    </source>
</evidence>
<accession>A0A376CNJ0</accession>
<name>A0A376CNJ0_9CORY</name>
<dbReference type="GO" id="GO:0050515">
    <property type="term" value="F:4-(cytidine 5'-diphospho)-2-C-methyl-D-erythritol kinase activity"/>
    <property type="evidence" value="ECO:0007669"/>
    <property type="project" value="UniProtKB-UniRule"/>
</dbReference>
<dbReference type="Pfam" id="PF00288">
    <property type="entry name" value="GHMP_kinases_N"/>
    <property type="match status" value="1"/>
</dbReference>
<evidence type="ECO:0000259" key="11">
    <source>
        <dbReference type="Pfam" id="PF08544"/>
    </source>
</evidence>
<dbReference type="HAMAP" id="MF_00061">
    <property type="entry name" value="IspE"/>
    <property type="match status" value="1"/>
</dbReference>
<proteinExistence type="inferred from homology"/>
<keyword evidence="13" id="KW-1185">Reference proteome</keyword>
<keyword evidence="7 9" id="KW-0067">ATP-binding</keyword>
<evidence type="ECO:0000256" key="6">
    <source>
        <dbReference type="ARBA" id="ARBA00022777"/>
    </source>
</evidence>
<feature type="domain" description="GHMP kinase C-terminal" evidence="11">
    <location>
        <begin position="238"/>
        <end position="307"/>
    </location>
</feature>
<evidence type="ECO:0000256" key="8">
    <source>
        <dbReference type="ARBA" id="ARBA00032554"/>
    </source>
</evidence>
<dbReference type="SUPFAM" id="SSF54211">
    <property type="entry name" value="Ribosomal protein S5 domain 2-like"/>
    <property type="match status" value="1"/>
</dbReference>
<evidence type="ECO:0000256" key="3">
    <source>
        <dbReference type="ARBA" id="ARBA00017473"/>
    </source>
</evidence>
<evidence type="ECO:0000256" key="9">
    <source>
        <dbReference type="HAMAP-Rule" id="MF_00061"/>
    </source>
</evidence>
<dbReference type="PANTHER" id="PTHR43527:SF2">
    <property type="entry name" value="4-DIPHOSPHOCYTIDYL-2-C-METHYL-D-ERYTHRITOL KINASE, CHLOROPLASTIC"/>
    <property type="match status" value="1"/>
</dbReference>
<dbReference type="InterPro" id="IPR004424">
    <property type="entry name" value="IspE"/>
</dbReference>
<feature type="domain" description="GHMP kinase N-terminal" evidence="10">
    <location>
        <begin position="86"/>
        <end position="176"/>
    </location>
</feature>
<comment type="similarity">
    <text evidence="1 9">Belongs to the GHMP kinase family. IspE subfamily.</text>
</comment>
<feature type="active site" evidence="9">
    <location>
        <position position="168"/>
    </location>
</feature>
<sequence length="338" mass="35659">MQAPIVPMTFTARAYGKVNLHLGVGNARDDGYHELVTVFQSINRPETVTLHVSPTFEQTDPANVVESMETTFHVNAPEEDIDGPGNLAWRAVQAVVDKHQAMFGEHQPTLPKVRISVDKTVFVAGGMAGGSADAAAALVATNEFLDVHGVRALEDNPLYEIAADLGADVPFCLMGGTALGTGRGDSLAPMMGRGQYWWAFLAQSEGLSTGTVFERLDDLRHDDVTLVPRLNTEEIGQALISGEPAEVAAALHNDLQPAALAMHANLRRTFNQVGTLGVLAAVVSGSGPTLAVLCESEEQAQAVVDTLVRADDASASEGFVAQSPAGGAHVVQCGRDLE</sequence>
<feature type="active site" evidence="9">
    <location>
        <position position="17"/>
    </location>
</feature>
<dbReference type="NCBIfam" id="TIGR00154">
    <property type="entry name" value="ispE"/>
    <property type="match status" value="1"/>
</dbReference>
<dbReference type="PANTHER" id="PTHR43527">
    <property type="entry name" value="4-DIPHOSPHOCYTIDYL-2-C-METHYL-D-ERYTHRITOL KINASE, CHLOROPLASTIC"/>
    <property type="match status" value="1"/>
</dbReference>
<comment type="catalytic activity">
    <reaction evidence="9">
        <text>4-CDP-2-C-methyl-D-erythritol + ATP = 4-CDP-2-C-methyl-D-erythritol 2-phosphate + ADP + H(+)</text>
        <dbReference type="Rhea" id="RHEA:18437"/>
        <dbReference type="ChEBI" id="CHEBI:15378"/>
        <dbReference type="ChEBI" id="CHEBI:30616"/>
        <dbReference type="ChEBI" id="CHEBI:57823"/>
        <dbReference type="ChEBI" id="CHEBI:57919"/>
        <dbReference type="ChEBI" id="CHEBI:456216"/>
        <dbReference type="EC" id="2.7.1.148"/>
    </reaction>
</comment>
<evidence type="ECO:0000313" key="12">
    <source>
        <dbReference type="EMBL" id="STC70000.1"/>
    </source>
</evidence>
<dbReference type="InterPro" id="IPR036554">
    <property type="entry name" value="GHMP_kinase_C_sf"/>
</dbReference>
<dbReference type="InterPro" id="IPR014721">
    <property type="entry name" value="Ribsml_uS5_D2-typ_fold_subgr"/>
</dbReference>
<protein>
    <recommendedName>
        <fullName evidence="3 9">4-diphosphocytidyl-2-C-methyl-D-erythritol kinase</fullName>
        <shortName evidence="9">CMK</shortName>
        <ecNumber evidence="2 9">2.7.1.148</ecNumber>
    </recommendedName>
    <alternativeName>
        <fullName evidence="8 9">4-(cytidine-5'-diphospho)-2-C-methyl-D-erythritol kinase</fullName>
    </alternativeName>
</protein>
<dbReference type="InterPro" id="IPR006204">
    <property type="entry name" value="GHMP_kinase_N_dom"/>
</dbReference>
<dbReference type="EC" id="2.7.1.148" evidence="2 9"/>
<evidence type="ECO:0000259" key="10">
    <source>
        <dbReference type="Pfam" id="PF00288"/>
    </source>
</evidence>
<dbReference type="GO" id="GO:0019288">
    <property type="term" value="P:isopentenyl diphosphate biosynthetic process, methylerythritol 4-phosphate pathway"/>
    <property type="evidence" value="ECO:0007669"/>
    <property type="project" value="UniProtKB-UniRule"/>
</dbReference>
<dbReference type="STRING" id="35756.GCA_001044155_02812"/>
<comment type="pathway">
    <text evidence="9">Isoprenoid biosynthesis; isopentenyl diphosphate biosynthesis via DXP pathway; isopentenyl diphosphate from 1-deoxy-D-xylulose 5-phosphate: step 3/6.</text>
</comment>
<evidence type="ECO:0000256" key="7">
    <source>
        <dbReference type="ARBA" id="ARBA00022840"/>
    </source>
</evidence>
<dbReference type="UniPathway" id="UPA00056">
    <property type="reaction ID" value="UER00094"/>
</dbReference>
<dbReference type="SUPFAM" id="SSF55060">
    <property type="entry name" value="GHMP Kinase, C-terminal domain"/>
    <property type="match status" value="1"/>
</dbReference>
<dbReference type="AlphaFoldDB" id="A0A376CNJ0"/>
<evidence type="ECO:0000256" key="4">
    <source>
        <dbReference type="ARBA" id="ARBA00022679"/>
    </source>
</evidence>
<comment type="caution">
    <text evidence="9">Lacks conserved residue(s) required for the propagation of feature annotation.</text>
</comment>
<gene>
    <name evidence="9 12" type="primary">ispE</name>
    <name evidence="12" type="ORF">NCTC11862_01806</name>
</gene>
<dbReference type="RefSeq" id="WP_018581128.1">
    <property type="nucleotide sequence ID" value="NZ_LDYD01000009.1"/>
</dbReference>
<keyword evidence="4 9" id="KW-0808">Transferase</keyword>
<dbReference type="InterPro" id="IPR013750">
    <property type="entry name" value="GHMP_kinase_C_dom"/>
</dbReference>
<evidence type="ECO:0000256" key="5">
    <source>
        <dbReference type="ARBA" id="ARBA00022741"/>
    </source>
</evidence>
<evidence type="ECO:0000256" key="1">
    <source>
        <dbReference type="ARBA" id="ARBA00009684"/>
    </source>
</evidence>
<dbReference type="GO" id="GO:0016114">
    <property type="term" value="P:terpenoid biosynthetic process"/>
    <property type="evidence" value="ECO:0007669"/>
    <property type="project" value="UniProtKB-UniRule"/>
</dbReference>
<keyword evidence="6 9" id="KW-0418">Kinase</keyword>
<dbReference type="OrthoDB" id="3173073at2"/>
<keyword evidence="9" id="KW-0414">Isoprene biosynthesis</keyword>
<dbReference type="InterPro" id="IPR020568">
    <property type="entry name" value="Ribosomal_Su5_D2-typ_SF"/>
</dbReference>
<keyword evidence="5 9" id="KW-0547">Nucleotide-binding</keyword>
<dbReference type="PIRSF" id="PIRSF010376">
    <property type="entry name" value="IspE"/>
    <property type="match status" value="1"/>
</dbReference>
<evidence type="ECO:0000256" key="2">
    <source>
        <dbReference type="ARBA" id="ARBA00012052"/>
    </source>
</evidence>
<organism evidence="12 13">
    <name type="scientific">Corynebacterium pilosum</name>
    <dbReference type="NCBI Taxonomy" id="35756"/>
    <lineage>
        <taxon>Bacteria</taxon>
        <taxon>Bacillati</taxon>
        <taxon>Actinomycetota</taxon>
        <taxon>Actinomycetes</taxon>
        <taxon>Mycobacteriales</taxon>
        <taxon>Corynebacteriaceae</taxon>
        <taxon>Corynebacterium</taxon>
    </lineage>
</organism>
<dbReference type="Gene3D" id="3.30.70.890">
    <property type="entry name" value="GHMP kinase, C-terminal domain"/>
    <property type="match status" value="1"/>
</dbReference>
<dbReference type="Gene3D" id="3.30.230.10">
    <property type="match status" value="1"/>
</dbReference>
<dbReference type="Pfam" id="PF08544">
    <property type="entry name" value="GHMP_kinases_C"/>
    <property type="match status" value="1"/>
</dbReference>
<reference evidence="12 13" key="1">
    <citation type="submission" date="2018-06" db="EMBL/GenBank/DDBJ databases">
        <authorList>
            <consortium name="Pathogen Informatics"/>
            <person name="Doyle S."/>
        </authorList>
    </citation>
    <scope>NUCLEOTIDE SEQUENCE [LARGE SCALE GENOMIC DNA]</scope>
    <source>
        <strain evidence="12 13">NCTC11862</strain>
    </source>
</reference>
<dbReference type="NCBIfam" id="NF002870">
    <property type="entry name" value="PRK03188.1"/>
    <property type="match status" value="1"/>
</dbReference>
<dbReference type="EMBL" id="UFXQ01000001">
    <property type="protein sequence ID" value="STC70000.1"/>
    <property type="molecule type" value="Genomic_DNA"/>
</dbReference>
<dbReference type="GO" id="GO:0005524">
    <property type="term" value="F:ATP binding"/>
    <property type="evidence" value="ECO:0007669"/>
    <property type="project" value="UniProtKB-UniRule"/>
</dbReference>
<dbReference type="Proteomes" id="UP000254467">
    <property type="component" value="Unassembled WGS sequence"/>
</dbReference>